<feature type="domain" description="PRD" evidence="10">
    <location>
        <begin position="794"/>
        <end position="899"/>
    </location>
</feature>
<dbReference type="InterPro" id="IPR027417">
    <property type="entry name" value="P-loop_NTPase"/>
</dbReference>
<dbReference type="Proteomes" id="UP000199481">
    <property type="component" value="Unassembled WGS sequence"/>
</dbReference>
<dbReference type="SUPFAM" id="SSF53062">
    <property type="entry name" value="PTS system fructose IIA component-like"/>
    <property type="match status" value="1"/>
</dbReference>
<dbReference type="Pfam" id="PF00874">
    <property type="entry name" value="PRD"/>
    <property type="match status" value="2"/>
</dbReference>
<sequence length="899" mass="102969">MTNNRKKIVLDYLNEINKGVTAKDIALALSLDRANVSRYLNELYKENQLEKITGRPVLYQSIAVNENEQEEYSKMNAFSRLIGYEASLKEVVQQAKAAILYPPNGLHTIIFGQTGTGKSLFAECMYQFAIESRALSKDAPFVTYNCADYAQNPQLLFGHIFGVKKGSYTGATQDRTGLIHQADNGILFLDEIHRLPPEGQEMLFTFIDKGIYRPLGESNETHHANVLIIGATTEKSNVLLSTFTRRIPMAITLPELSERTIEERYELIDNFLKQEAQRLKQKIIIEREALLAFMLYQPEGNIGQFQRDLKLVCAKAFLNVRMENRQSLKINQKDLPLKVQKGLLSIKELPKQVERLIQLDQAEFTYMPITDSTDSLVYQQKEKAIVPLIEKNLLKTTNENLLENYHLDGLGHKEQKTYFNEYVKTLSTTSDVRKHIIDPVLKELVEQMYSLAKERLDRTYSTKMEFAFALHLQSALERIEENQRIDFPNLNEIRKNYSKEFQIAIDLSAMIEETYSVEIPFEEIGFITLFLTKQEEVEVAQKQEEMTAVMVLMHGKTTASSMLETVKELLETTVGVAVNMPLTMKVQEMYQLVRQTIEENKEAYQQGLLILTDMGSLNTFGNMLAEDLNLRVKTLPMVSTLVVLEAVRMASIGRTLEEMYQSCQTVLKSSTKQLTLVDTKKKKAILVTCFTGEGVAKKLEQRILPVVDSTKVKIIPLQFLHREAFKQRIDQLMETYDIKAIVGTVEFDYQNIPFYTTYDIFNDEKLLLLSNQLEEELPINEIIQSLTGTLKKVGSIQQLMHFLQKLIRQIKNQLNVMIPAGVETGMLLHLAFLIEGLQTGTIVREFHGLEVYAKKNRMTMDVIKVTLIPLEKHYQMAIPEDEIAYIAQMIIENQVKLPI</sequence>
<dbReference type="SMART" id="SM00382">
    <property type="entry name" value="AAA"/>
    <property type="match status" value="1"/>
</dbReference>
<evidence type="ECO:0000313" key="11">
    <source>
        <dbReference type="EMBL" id="SDQ22769.1"/>
    </source>
</evidence>
<keyword evidence="12" id="KW-1185">Reference proteome</keyword>
<dbReference type="SUPFAM" id="SSF52540">
    <property type="entry name" value="P-loop containing nucleoside triphosphate hydrolases"/>
    <property type="match status" value="1"/>
</dbReference>
<dbReference type="InterPro" id="IPR036390">
    <property type="entry name" value="WH_DNA-bd_sf"/>
</dbReference>
<dbReference type="Gene3D" id="1.10.10.10">
    <property type="entry name" value="Winged helix-like DNA-binding domain superfamily/Winged helix DNA-binding domain"/>
    <property type="match status" value="1"/>
</dbReference>
<gene>
    <name evidence="11" type="ORF">SAMN04487752_1339</name>
</gene>
<evidence type="ECO:0000256" key="1">
    <source>
        <dbReference type="ARBA" id="ARBA00020887"/>
    </source>
</evidence>
<dbReference type="Pfam" id="PF03610">
    <property type="entry name" value="EIIA-man"/>
    <property type="match status" value="1"/>
</dbReference>
<name>A0A1H0Z5P1_9LACT</name>
<dbReference type="InterPro" id="IPR011608">
    <property type="entry name" value="PRD"/>
</dbReference>
<evidence type="ECO:0000256" key="7">
    <source>
        <dbReference type="ARBA" id="ARBA00023163"/>
    </source>
</evidence>
<keyword evidence="6" id="KW-0238">DNA-binding</keyword>
<feature type="domain" description="PRD" evidence="10">
    <location>
        <begin position="436"/>
        <end position="541"/>
    </location>
</feature>
<keyword evidence="7" id="KW-0804">Transcription</keyword>
<dbReference type="InterPro" id="IPR036662">
    <property type="entry name" value="PTS_EIIA_man-typ_sf"/>
</dbReference>
<keyword evidence="5" id="KW-0805">Transcription regulation</keyword>
<dbReference type="GO" id="GO:0016020">
    <property type="term" value="C:membrane"/>
    <property type="evidence" value="ECO:0007669"/>
    <property type="project" value="InterPro"/>
</dbReference>
<keyword evidence="3" id="KW-0547">Nucleotide-binding</keyword>
<dbReference type="GO" id="GO:0005524">
    <property type="term" value="F:ATP binding"/>
    <property type="evidence" value="ECO:0007669"/>
    <property type="project" value="UniProtKB-KW"/>
</dbReference>
<keyword evidence="2" id="KW-0808">Transferase</keyword>
<proteinExistence type="predicted"/>
<evidence type="ECO:0000259" key="10">
    <source>
        <dbReference type="PROSITE" id="PS51372"/>
    </source>
</evidence>
<protein>
    <recommendedName>
        <fullName evidence="1">DNA translocase FtsK</fullName>
    </recommendedName>
</protein>
<dbReference type="AlphaFoldDB" id="A0A1H0Z5P1"/>
<dbReference type="Gene3D" id="1.10.1790.10">
    <property type="entry name" value="PRD domain"/>
    <property type="match status" value="2"/>
</dbReference>
<evidence type="ECO:0000259" key="9">
    <source>
        <dbReference type="PROSITE" id="PS51096"/>
    </source>
</evidence>
<organism evidence="11 12">
    <name type="scientific">Carnobacterium viridans</name>
    <dbReference type="NCBI Taxonomy" id="174587"/>
    <lineage>
        <taxon>Bacteria</taxon>
        <taxon>Bacillati</taxon>
        <taxon>Bacillota</taxon>
        <taxon>Bacilli</taxon>
        <taxon>Lactobacillales</taxon>
        <taxon>Carnobacteriaceae</taxon>
        <taxon>Carnobacterium</taxon>
    </lineage>
</organism>
<reference evidence="12" key="1">
    <citation type="submission" date="2016-10" db="EMBL/GenBank/DDBJ databases">
        <authorList>
            <person name="Varghese N."/>
            <person name="Submissions S."/>
        </authorList>
    </citation>
    <scope>NUCLEOTIDE SEQUENCE [LARGE SCALE GENOMIC DNA]</scope>
    <source>
        <strain evidence="12">MPL-11</strain>
    </source>
</reference>
<dbReference type="Pfam" id="PF04703">
    <property type="entry name" value="FaeA"/>
    <property type="match status" value="1"/>
</dbReference>
<dbReference type="OrthoDB" id="9771372at2"/>
<dbReference type="SUPFAM" id="SSF46785">
    <property type="entry name" value="Winged helix' DNA-binding domain"/>
    <property type="match status" value="1"/>
</dbReference>
<dbReference type="Pfam" id="PF00158">
    <property type="entry name" value="Sigma54_activat"/>
    <property type="match status" value="1"/>
</dbReference>
<dbReference type="GO" id="GO:0009401">
    <property type="term" value="P:phosphoenolpyruvate-dependent sugar phosphotransferase system"/>
    <property type="evidence" value="ECO:0007669"/>
    <property type="project" value="InterPro"/>
</dbReference>
<dbReference type="Gene3D" id="3.40.50.510">
    <property type="entry name" value="Phosphotransferase system, mannose-type IIA component"/>
    <property type="match status" value="1"/>
</dbReference>
<dbReference type="InterPro" id="IPR002078">
    <property type="entry name" value="Sigma_54_int"/>
</dbReference>
<dbReference type="PROSITE" id="PS51096">
    <property type="entry name" value="PTS_EIIA_TYPE_4"/>
    <property type="match status" value="1"/>
</dbReference>
<dbReference type="CDD" id="cd00009">
    <property type="entry name" value="AAA"/>
    <property type="match status" value="1"/>
</dbReference>
<dbReference type="PROSITE" id="PS51372">
    <property type="entry name" value="PRD_2"/>
    <property type="match status" value="2"/>
</dbReference>
<dbReference type="Gene3D" id="3.40.50.300">
    <property type="entry name" value="P-loop containing nucleotide triphosphate hydrolases"/>
    <property type="match status" value="1"/>
</dbReference>
<dbReference type="InterPro" id="IPR036634">
    <property type="entry name" value="PRD_sf"/>
</dbReference>
<dbReference type="PROSITE" id="PS00676">
    <property type="entry name" value="SIGMA54_INTERACT_2"/>
    <property type="match status" value="1"/>
</dbReference>
<evidence type="ECO:0000259" key="8">
    <source>
        <dbReference type="PROSITE" id="PS50045"/>
    </source>
</evidence>
<evidence type="ECO:0000256" key="6">
    <source>
        <dbReference type="ARBA" id="ARBA00023125"/>
    </source>
</evidence>
<dbReference type="InterPro" id="IPR004701">
    <property type="entry name" value="PTS_EIIA_man-typ"/>
</dbReference>
<dbReference type="SUPFAM" id="SSF63520">
    <property type="entry name" value="PTS-regulatory domain, PRD"/>
    <property type="match status" value="2"/>
</dbReference>
<dbReference type="GO" id="GO:0003677">
    <property type="term" value="F:DNA binding"/>
    <property type="evidence" value="ECO:0007669"/>
    <property type="project" value="UniProtKB-KW"/>
</dbReference>
<dbReference type="GO" id="GO:0006355">
    <property type="term" value="P:regulation of DNA-templated transcription"/>
    <property type="evidence" value="ECO:0007669"/>
    <property type="project" value="InterPro"/>
</dbReference>
<keyword evidence="4" id="KW-0067">ATP-binding</keyword>
<evidence type="ECO:0000256" key="5">
    <source>
        <dbReference type="ARBA" id="ARBA00023015"/>
    </source>
</evidence>
<evidence type="ECO:0000256" key="3">
    <source>
        <dbReference type="ARBA" id="ARBA00022741"/>
    </source>
</evidence>
<dbReference type="EMBL" id="FNJW01000008">
    <property type="protein sequence ID" value="SDQ22769.1"/>
    <property type="molecule type" value="Genomic_DNA"/>
</dbReference>
<feature type="domain" description="Sigma-54 factor interaction" evidence="8">
    <location>
        <begin position="81"/>
        <end position="314"/>
    </location>
</feature>
<dbReference type="PROSITE" id="PS50045">
    <property type="entry name" value="SIGMA54_INTERACT_4"/>
    <property type="match status" value="1"/>
</dbReference>
<dbReference type="InterPro" id="IPR036388">
    <property type="entry name" value="WH-like_DNA-bd_sf"/>
</dbReference>
<dbReference type="InterPro" id="IPR025943">
    <property type="entry name" value="Sigma_54_int_dom_ATP-bd_2"/>
</dbReference>
<dbReference type="PANTHER" id="PTHR32071">
    <property type="entry name" value="TRANSCRIPTIONAL REGULATORY PROTEIN"/>
    <property type="match status" value="1"/>
</dbReference>
<feature type="domain" description="PTS EIIA type-4" evidence="9">
    <location>
        <begin position="546"/>
        <end position="674"/>
    </location>
</feature>
<evidence type="ECO:0000256" key="4">
    <source>
        <dbReference type="ARBA" id="ARBA00022840"/>
    </source>
</evidence>
<evidence type="ECO:0000256" key="2">
    <source>
        <dbReference type="ARBA" id="ARBA00022679"/>
    </source>
</evidence>
<accession>A0A1H0Z5P1</accession>
<evidence type="ECO:0000313" key="12">
    <source>
        <dbReference type="Proteomes" id="UP000199481"/>
    </source>
</evidence>
<dbReference type="RefSeq" id="WP_089976394.1">
    <property type="nucleotide sequence ID" value="NZ_FNJW01000008.1"/>
</dbReference>
<dbReference type="InterPro" id="IPR003593">
    <property type="entry name" value="AAA+_ATPase"/>
</dbReference>
<dbReference type="GO" id="GO:0016740">
    <property type="term" value="F:transferase activity"/>
    <property type="evidence" value="ECO:0007669"/>
    <property type="project" value="UniProtKB-KW"/>
</dbReference>
<dbReference type="PANTHER" id="PTHR32071:SF38">
    <property type="entry name" value="PSP OPERON TRANSCRIPTIONAL ACTIVATOR"/>
    <property type="match status" value="1"/>
</dbReference>
<dbReference type="InterPro" id="IPR006793">
    <property type="entry name" value="FaeA"/>
</dbReference>